<feature type="region of interest" description="Disordered" evidence="9">
    <location>
        <begin position="1"/>
        <end position="55"/>
    </location>
</feature>
<evidence type="ECO:0000313" key="11">
    <source>
        <dbReference type="EMBL" id="KAG9442693.1"/>
    </source>
</evidence>
<dbReference type="GO" id="GO:0005524">
    <property type="term" value="F:ATP binding"/>
    <property type="evidence" value="ECO:0007669"/>
    <property type="project" value="UniProtKB-KW"/>
</dbReference>
<accession>A0AAV7E292</accession>
<evidence type="ECO:0000256" key="9">
    <source>
        <dbReference type="SAM" id="MobiDB-lite"/>
    </source>
</evidence>
<keyword evidence="6" id="KW-0067">ATP-binding</keyword>
<dbReference type="Proteomes" id="UP000825729">
    <property type="component" value="Unassembled WGS sequence"/>
</dbReference>
<comment type="caution">
    <text evidence="11">The sequence shown here is derived from an EMBL/GenBank/DDBJ whole genome shotgun (WGS) entry which is preliminary data.</text>
</comment>
<evidence type="ECO:0000259" key="10">
    <source>
        <dbReference type="SMART" id="SM00382"/>
    </source>
</evidence>
<feature type="region of interest" description="Disordered" evidence="9">
    <location>
        <begin position="582"/>
        <end position="610"/>
    </location>
</feature>
<dbReference type="Gene3D" id="1.10.8.60">
    <property type="match status" value="1"/>
</dbReference>
<evidence type="ECO:0000256" key="4">
    <source>
        <dbReference type="ARBA" id="ARBA00022741"/>
    </source>
</evidence>
<organism evidence="11 12">
    <name type="scientific">Aristolochia fimbriata</name>
    <name type="common">White veined hardy Dutchman's pipe vine</name>
    <dbReference type="NCBI Taxonomy" id="158543"/>
    <lineage>
        <taxon>Eukaryota</taxon>
        <taxon>Viridiplantae</taxon>
        <taxon>Streptophyta</taxon>
        <taxon>Embryophyta</taxon>
        <taxon>Tracheophyta</taxon>
        <taxon>Spermatophyta</taxon>
        <taxon>Magnoliopsida</taxon>
        <taxon>Magnoliidae</taxon>
        <taxon>Piperales</taxon>
        <taxon>Aristolochiaceae</taxon>
        <taxon>Aristolochia</taxon>
    </lineage>
</organism>
<dbReference type="PANTHER" id="PTHR12172:SF0">
    <property type="entry name" value="CELL CYCLE CHECKPOINT PROTEIN RAD17"/>
    <property type="match status" value="1"/>
</dbReference>
<evidence type="ECO:0000256" key="7">
    <source>
        <dbReference type="ARBA" id="ARBA00023242"/>
    </source>
</evidence>
<keyword evidence="4" id="KW-0547">Nucleotide-binding</keyword>
<dbReference type="Pfam" id="PF21960">
    <property type="entry name" value="RCF1-5-like_lid"/>
    <property type="match status" value="1"/>
</dbReference>
<evidence type="ECO:0000256" key="1">
    <source>
        <dbReference type="ARBA" id="ARBA00004123"/>
    </source>
</evidence>
<dbReference type="GO" id="GO:0005634">
    <property type="term" value="C:nucleus"/>
    <property type="evidence" value="ECO:0007669"/>
    <property type="project" value="UniProtKB-SubCell"/>
</dbReference>
<dbReference type="Pfam" id="PF03215">
    <property type="entry name" value="Rad17"/>
    <property type="match status" value="1"/>
</dbReference>
<evidence type="ECO:0000256" key="2">
    <source>
        <dbReference type="ARBA" id="ARBA00006168"/>
    </source>
</evidence>
<keyword evidence="8" id="KW-0131">Cell cycle</keyword>
<name>A0AAV7E292_ARIFI</name>
<dbReference type="FunFam" id="3.40.50.300:FF:001661">
    <property type="entry name" value="RAD17 checkpoint clamp loader component"/>
    <property type="match status" value="1"/>
</dbReference>
<proteinExistence type="inferred from homology"/>
<protein>
    <recommendedName>
        <fullName evidence="10">AAA+ ATPase domain-containing protein</fullName>
    </recommendedName>
</protein>
<evidence type="ECO:0000256" key="8">
    <source>
        <dbReference type="ARBA" id="ARBA00023306"/>
    </source>
</evidence>
<dbReference type="InterPro" id="IPR027417">
    <property type="entry name" value="P-loop_NTPase"/>
</dbReference>
<comment type="similarity">
    <text evidence="2">Belongs to the rad17/RAD24 family.</text>
</comment>
<evidence type="ECO:0000256" key="3">
    <source>
        <dbReference type="ARBA" id="ARBA00011480"/>
    </source>
</evidence>
<dbReference type="AlphaFoldDB" id="A0AAV7E292"/>
<dbReference type="InterPro" id="IPR003593">
    <property type="entry name" value="AAA+_ATPase"/>
</dbReference>
<comment type="subcellular location">
    <subcellularLocation>
        <location evidence="1">Nucleus</location>
    </subcellularLocation>
</comment>
<reference evidence="11 12" key="1">
    <citation type="submission" date="2021-07" db="EMBL/GenBank/DDBJ databases">
        <title>The Aristolochia fimbriata genome: insights into angiosperm evolution, floral development and chemical biosynthesis.</title>
        <authorList>
            <person name="Jiao Y."/>
        </authorList>
    </citation>
    <scope>NUCLEOTIDE SEQUENCE [LARGE SCALE GENOMIC DNA]</scope>
    <source>
        <strain evidence="11">IBCAS-2021</strain>
        <tissue evidence="11">Leaf</tissue>
    </source>
</reference>
<evidence type="ECO:0000256" key="5">
    <source>
        <dbReference type="ARBA" id="ARBA00022763"/>
    </source>
</evidence>
<feature type="compositionally biased region" description="Basic residues" evidence="9">
    <location>
        <begin position="23"/>
        <end position="43"/>
    </location>
</feature>
<dbReference type="GO" id="GO:0000077">
    <property type="term" value="P:DNA damage checkpoint signaling"/>
    <property type="evidence" value="ECO:0007669"/>
    <property type="project" value="TreeGrafter"/>
</dbReference>
<dbReference type="CDD" id="cd18140">
    <property type="entry name" value="HLD_clamp_RFC"/>
    <property type="match status" value="1"/>
</dbReference>
<dbReference type="GO" id="GO:0003682">
    <property type="term" value="F:chromatin binding"/>
    <property type="evidence" value="ECO:0007669"/>
    <property type="project" value="TreeGrafter"/>
</dbReference>
<sequence>MGKRNVVVLSSSSEDESEGCLKRGSRSSSKSKLRRSTYRKKIRPEKESSKLDSLSPEELSRKEEVHFDLLVDEFSGLDGIFHGSGWRGSQELWVDKHKPRSVEELAVHKKKVEEVKMWLDQMVATSKERFHNNVLVISGQSGTGKSTATYVIANTLGADVFEWKTPTPTLWKEHVHNFSSGIPYTSKLEEFENFVERIRKYPLLSAVSTGSSRKPAILLIDDLPFANGGVAYGRLKKCLQLLVQSSQMPTVILLTDYGKTDTSDTNSRSEELQSVLERAGASKVAFNPLTVNSIKKTLSRICREERCTVTAECIDSIAKTSGGDIRHAITTLQFFCLRPLLTHPLPLPAANITCFGVKSDCSKEFAEINLLPAGKDETLTLFHALGKFLHNKRETTNVTALGEVVHLNERLVRFPLKMDAPENILSQAHGQASQVADFLHENVLDFMGDEAIDDAWMVCSYLSESDELLASAHRSIWSQGTSSRNDQGTVVQSIAASVAARGVLFANSRPLSSRWHKIRSPKLWQVEQSSRRNKDQMALERSDYVRNLGSSTMSVMATEYLPTLKWLKLRTSQVHQAKDITLREDSDWTAPDERDTDDNPAETDDDIEEW</sequence>
<keyword evidence="12" id="KW-1185">Reference proteome</keyword>
<dbReference type="EMBL" id="JAINDJ010000007">
    <property type="protein sequence ID" value="KAG9442693.1"/>
    <property type="molecule type" value="Genomic_DNA"/>
</dbReference>
<dbReference type="GO" id="GO:0006281">
    <property type="term" value="P:DNA repair"/>
    <property type="evidence" value="ECO:0007669"/>
    <property type="project" value="InterPro"/>
</dbReference>
<feature type="domain" description="AAA+ ATPase" evidence="10">
    <location>
        <begin position="131"/>
        <end position="290"/>
    </location>
</feature>
<feature type="compositionally biased region" description="Acidic residues" evidence="9">
    <location>
        <begin position="594"/>
        <end position="610"/>
    </location>
</feature>
<keyword evidence="5" id="KW-0227">DNA damage</keyword>
<evidence type="ECO:0000313" key="12">
    <source>
        <dbReference type="Proteomes" id="UP000825729"/>
    </source>
</evidence>
<evidence type="ECO:0000256" key="6">
    <source>
        <dbReference type="ARBA" id="ARBA00022840"/>
    </source>
</evidence>
<comment type="subunit">
    <text evidence="3">Heterotetramer of subunits RFC2, RFC3, RFC4 and RFC5 that can form a complex with RFC1.</text>
</comment>
<dbReference type="Gene3D" id="3.40.50.300">
    <property type="entry name" value="P-loop containing nucleotide triphosphate hydrolases"/>
    <property type="match status" value="1"/>
</dbReference>
<dbReference type="SMART" id="SM00382">
    <property type="entry name" value="AAA"/>
    <property type="match status" value="1"/>
</dbReference>
<dbReference type="PANTHER" id="PTHR12172">
    <property type="entry name" value="CELL CYCLE CHECKPOINT PROTEIN RAD17"/>
    <property type="match status" value="1"/>
</dbReference>
<dbReference type="InterPro" id="IPR004582">
    <property type="entry name" value="Checkpoint_prot_Rad17_Rad24"/>
</dbReference>
<keyword evidence="7" id="KW-0539">Nucleus</keyword>
<dbReference type="SUPFAM" id="SSF52540">
    <property type="entry name" value="P-loop containing nucleoside triphosphate hydrolases"/>
    <property type="match status" value="1"/>
</dbReference>
<dbReference type="GO" id="GO:0003689">
    <property type="term" value="F:DNA clamp loader activity"/>
    <property type="evidence" value="ECO:0007669"/>
    <property type="project" value="TreeGrafter"/>
</dbReference>
<dbReference type="InterPro" id="IPR047854">
    <property type="entry name" value="RFC_lid"/>
</dbReference>
<gene>
    <name evidence="11" type="ORF">H6P81_018547</name>
</gene>
<dbReference type="GO" id="GO:0033314">
    <property type="term" value="P:mitotic DNA replication checkpoint signaling"/>
    <property type="evidence" value="ECO:0007669"/>
    <property type="project" value="TreeGrafter"/>
</dbReference>